<reference evidence="2 3" key="1">
    <citation type="submission" date="2019-08" db="EMBL/GenBank/DDBJ databases">
        <title>Arthrobacter sp. nov., isolated from plateau pika and Tibetan wild ass.</title>
        <authorList>
            <person name="Ge Y."/>
        </authorList>
    </citation>
    <scope>NUCLEOTIDE SEQUENCE [LARGE SCALE GENOMIC DNA]</scope>
    <source>
        <strain evidence="2 3">785</strain>
    </source>
</reference>
<dbReference type="Gene3D" id="1.10.10.10">
    <property type="entry name" value="Winged helix-like DNA-binding domain superfamily/Winged helix DNA-binding domain"/>
    <property type="match status" value="1"/>
</dbReference>
<dbReference type="Pfam" id="PF13601">
    <property type="entry name" value="HTH_34"/>
    <property type="match status" value="1"/>
</dbReference>
<accession>A0A5N6MH32</accession>
<proteinExistence type="predicted"/>
<dbReference type="EMBL" id="VTFX01000004">
    <property type="protein sequence ID" value="KAD3633024.1"/>
    <property type="molecule type" value="Genomic_DNA"/>
</dbReference>
<sequence length="105" mass="11629">MPEPRFDEVVHPPTRLRICGLLRPLEEMDFAVLRDTLGISDATLSKQLKILAEAGYVRLAKTTSPARRDARRITWVALTPAGRNSFDAHVLALQEIAGTAPVRPD</sequence>
<dbReference type="InterPro" id="IPR011991">
    <property type="entry name" value="ArsR-like_HTH"/>
</dbReference>
<dbReference type="CDD" id="cd00090">
    <property type="entry name" value="HTH_ARSR"/>
    <property type="match status" value="1"/>
</dbReference>
<evidence type="ECO:0000259" key="1">
    <source>
        <dbReference type="SMART" id="SM00418"/>
    </source>
</evidence>
<comment type="caution">
    <text evidence="2">The sequence shown here is derived from an EMBL/GenBank/DDBJ whole genome shotgun (WGS) entry which is preliminary data.</text>
</comment>
<name>A0A5N6MH32_9MICC</name>
<dbReference type="PANTHER" id="PTHR37318">
    <property type="entry name" value="BSL7504 PROTEIN"/>
    <property type="match status" value="1"/>
</dbReference>
<dbReference type="InterPro" id="IPR001845">
    <property type="entry name" value="HTH_ArsR_DNA-bd_dom"/>
</dbReference>
<dbReference type="RefSeq" id="WP_152272259.1">
    <property type="nucleotide sequence ID" value="NZ_VTFX01000004.1"/>
</dbReference>
<dbReference type="PANTHER" id="PTHR37318:SF1">
    <property type="entry name" value="BSL7504 PROTEIN"/>
    <property type="match status" value="1"/>
</dbReference>
<evidence type="ECO:0000313" key="3">
    <source>
        <dbReference type="Proteomes" id="UP000326852"/>
    </source>
</evidence>
<protein>
    <submittedName>
        <fullName evidence="2">Helix-turn-helix domain-containing protein</fullName>
    </submittedName>
</protein>
<evidence type="ECO:0000313" key="2">
    <source>
        <dbReference type="EMBL" id="KAD3633024.1"/>
    </source>
</evidence>
<dbReference type="InterPro" id="IPR036390">
    <property type="entry name" value="WH_DNA-bd_sf"/>
</dbReference>
<keyword evidence="3" id="KW-1185">Reference proteome</keyword>
<feature type="domain" description="HTH arsR-type" evidence="1">
    <location>
        <begin position="5"/>
        <end position="99"/>
    </location>
</feature>
<dbReference type="AlphaFoldDB" id="A0A5N6MH32"/>
<dbReference type="InterPro" id="IPR027395">
    <property type="entry name" value="WH_DNA-bd_dom"/>
</dbReference>
<organism evidence="2 3">
    <name type="scientific">Arthrobacter yangruifuii</name>
    <dbReference type="NCBI Taxonomy" id="2606616"/>
    <lineage>
        <taxon>Bacteria</taxon>
        <taxon>Bacillati</taxon>
        <taxon>Actinomycetota</taxon>
        <taxon>Actinomycetes</taxon>
        <taxon>Micrococcales</taxon>
        <taxon>Micrococcaceae</taxon>
        <taxon>Arthrobacter</taxon>
    </lineage>
</organism>
<dbReference type="Proteomes" id="UP000326852">
    <property type="component" value="Unassembled WGS sequence"/>
</dbReference>
<dbReference type="SUPFAM" id="SSF46785">
    <property type="entry name" value="Winged helix' DNA-binding domain"/>
    <property type="match status" value="1"/>
</dbReference>
<gene>
    <name evidence="2" type="ORF">GD627_09260</name>
</gene>
<dbReference type="InterPro" id="IPR036388">
    <property type="entry name" value="WH-like_DNA-bd_sf"/>
</dbReference>
<dbReference type="SMART" id="SM00418">
    <property type="entry name" value="HTH_ARSR"/>
    <property type="match status" value="1"/>
</dbReference>
<dbReference type="GO" id="GO:0003700">
    <property type="term" value="F:DNA-binding transcription factor activity"/>
    <property type="evidence" value="ECO:0007669"/>
    <property type="project" value="InterPro"/>
</dbReference>